<evidence type="ECO:0000259" key="7">
    <source>
        <dbReference type="SMART" id="SM00829"/>
    </source>
</evidence>
<dbReference type="PANTHER" id="PTHR43350:SF17">
    <property type="entry name" value="NAD-DEPENDENT ALCOHOL DEHYDROGENASE"/>
    <property type="match status" value="1"/>
</dbReference>
<dbReference type="SUPFAM" id="SSF51735">
    <property type="entry name" value="NAD(P)-binding Rossmann-fold domains"/>
    <property type="match status" value="1"/>
</dbReference>
<dbReference type="PROSITE" id="PS00059">
    <property type="entry name" value="ADH_ZINC"/>
    <property type="match status" value="1"/>
</dbReference>
<dbReference type="GO" id="GO:0008270">
    <property type="term" value="F:zinc ion binding"/>
    <property type="evidence" value="ECO:0007669"/>
    <property type="project" value="InterPro"/>
</dbReference>
<dbReference type="AlphaFoldDB" id="A0A9X1TJ24"/>
<evidence type="ECO:0000256" key="6">
    <source>
        <dbReference type="RuleBase" id="RU361277"/>
    </source>
</evidence>
<evidence type="ECO:0000256" key="4">
    <source>
        <dbReference type="ARBA" id="ARBA00022833"/>
    </source>
</evidence>
<dbReference type="EMBL" id="JAKEIP010000006">
    <property type="protein sequence ID" value="MCF1592600.1"/>
    <property type="molecule type" value="Genomic_DNA"/>
</dbReference>
<dbReference type="InterPro" id="IPR020843">
    <property type="entry name" value="ER"/>
</dbReference>
<sequence length="315" mass="32053">MKAWQYVSPGMPLTEVDLPDPVAGPGQVVIDVKAAGLCQTDVSFLDGHVPGMPVRLPMVLGHEVAGVISSRGEGVTEFEVGERVVLAPIGDPFGGPGVGRDGGYAEQTVGLVPELVRIPEGVSYAQAATATDAGCTAYHAVKVLGGIEAGTRLGVIGLGGVGQFAARIGVLQGAEVYVADIREEQGALARELGAIEFFTDAAGLSPLGLDVIIDFAGVDTTGVAVDAVRPGGRVVQIGATKPDARINLVSLVTRGVSLLGALGGDRSDVTAVIELLATGRLNPAISTLPFDGIGRGIDALRHSQGQGRSVAIRPS</sequence>
<gene>
    <name evidence="8" type="ORF">L0P92_03315</name>
</gene>
<dbReference type="PANTHER" id="PTHR43350">
    <property type="entry name" value="NAD-DEPENDENT ALCOHOL DEHYDROGENASE"/>
    <property type="match status" value="1"/>
</dbReference>
<dbReference type="InterPro" id="IPR013149">
    <property type="entry name" value="ADH-like_C"/>
</dbReference>
<evidence type="ECO:0000256" key="2">
    <source>
        <dbReference type="ARBA" id="ARBA00008072"/>
    </source>
</evidence>
<name>A0A9X1TJ24_STRM4</name>
<dbReference type="InterPro" id="IPR011032">
    <property type="entry name" value="GroES-like_sf"/>
</dbReference>
<feature type="domain" description="Enoyl reductase (ER)" evidence="7">
    <location>
        <begin position="10"/>
        <end position="312"/>
    </location>
</feature>
<dbReference type="Pfam" id="PF00107">
    <property type="entry name" value="ADH_zinc_N"/>
    <property type="match status" value="1"/>
</dbReference>
<evidence type="ECO:0000313" key="8">
    <source>
        <dbReference type="EMBL" id="MCF1592600.1"/>
    </source>
</evidence>
<comment type="cofactor">
    <cofactor evidence="1 6">
        <name>Zn(2+)</name>
        <dbReference type="ChEBI" id="CHEBI:29105"/>
    </cofactor>
</comment>
<dbReference type="InterPro" id="IPR002328">
    <property type="entry name" value="ADH_Zn_CS"/>
</dbReference>
<comment type="similarity">
    <text evidence="2 6">Belongs to the zinc-containing alcohol dehydrogenase family.</text>
</comment>
<dbReference type="Gene3D" id="3.40.50.720">
    <property type="entry name" value="NAD(P)-binding Rossmann-like Domain"/>
    <property type="match status" value="1"/>
</dbReference>
<evidence type="ECO:0000313" key="9">
    <source>
        <dbReference type="Proteomes" id="UP001139384"/>
    </source>
</evidence>
<keyword evidence="9" id="KW-1185">Reference proteome</keyword>
<dbReference type="RefSeq" id="WP_234760911.1">
    <property type="nucleotide sequence ID" value="NZ_JAKEIP010000006.1"/>
</dbReference>
<evidence type="ECO:0000256" key="1">
    <source>
        <dbReference type="ARBA" id="ARBA00001947"/>
    </source>
</evidence>
<evidence type="ECO:0000256" key="5">
    <source>
        <dbReference type="ARBA" id="ARBA00023002"/>
    </source>
</evidence>
<dbReference type="Gene3D" id="3.90.180.10">
    <property type="entry name" value="Medium-chain alcohol dehydrogenases, catalytic domain"/>
    <property type="match status" value="2"/>
</dbReference>
<proteinExistence type="inferred from homology"/>
<reference evidence="8" key="1">
    <citation type="submission" date="2022-01" db="EMBL/GenBank/DDBJ databases">
        <title>Draft Genome Sequences of Seven Type Strains of the Genus Streptomyces.</title>
        <authorList>
            <person name="Aziz S."/>
            <person name="Coretto E."/>
            <person name="Chronakova A."/>
            <person name="Sproer C."/>
            <person name="Huber K."/>
            <person name="Nouioui I."/>
            <person name="Gross H."/>
        </authorList>
    </citation>
    <scope>NUCLEOTIDE SEQUENCE</scope>
    <source>
        <strain evidence="8">DSM 103493</strain>
    </source>
</reference>
<organism evidence="8 9">
    <name type="scientific">Streptomyces muensis</name>
    <dbReference type="NCBI Taxonomy" id="1077944"/>
    <lineage>
        <taxon>Bacteria</taxon>
        <taxon>Bacillati</taxon>
        <taxon>Actinomycetota</taxon>
        <taxon>Actinomycetes</taxon>
        <taxon>Kitasatosporales</taxon>
        <taxon>Streptomycetaceae</taxon>
        <taxon>Streptomyces</taxon>
    </lineage>
</organism>
<protein>
    <submittedName>
        <fullName evidence="8">Zinc-binding dehydrogenase</fullName>
    </submittedName>
</protein>
<evidence type="ECO:0000256" key="3">
    <source>
        <dbReference type="ARBA" id="ARBA00022723"/>
    </source>
</evidence>
<dbReference type="Proteomes" id="UP001139384">
    <property type="component" value="Unassembled WGS sequence"/>
</dbReference>
<dbReference type="SUPFAM" id="SSF50129">
    <property type="entry name" value="GroES-like"/>
    <property type="match status" value="1"/>
</dbReference>
<dbReference type="SMART" id="SM00829">
    <property type="entry name" value="PKS_ER"/>
    <property type="match status" value="1"/>
</dbReference>
<accession>A0A9X1TJ24</accession>
<dbReference type="GO" id="GO:0016491">
    <property type="term" value="F:oxidoreductase activity"/>
    <property type="evidence" value="ECO:0007669"/>
    <property type="project" value="UniProtKB-KW"/>
</dbReference>
<dbReference type="InterPro" id="IPR036291">
    <property type="entry name" value="NAD(P)-bd_dom_sf"/>
</dbReference>
<dbReference type="Pfam" id="PF08240">
    <property type="entry name" value="ADH_N"/>
    <property type="match status" value="1"/>
</dbReference>
<keyword evidence="5" id="KW-0560">Oxidoreductase</keyword>
<keyword evidence="4 6" id="KW-0862">Zinc</keyword>
<comment type="caution">
    <text evidence="8">The sequence shown here is derived from an EMBL/GenBank/DDBJ whole genome shotgun (WGS) entry which is preliminary data.</text>
</comment>
<dbReference type="InterPro" id="IPR013154">
    <property type="entry name" value="ADH-like_N"/>
</dbReference>
<keyword evidence="3 6" id="KW-0479">Metal-binding</keyword>